<evidence type="ECO:0000313" key="3">
    <source>
        <dbReference type="Proteomes" id="UP000248536"/>
    </source>
</evidence>
<sequence length="122" mass="13983">MGVEFIHSLFLMRSKRTKKRFGILLTVILLFQLSYHTVHHVFVQHDIGIHVEHNAHDTQIDKTSLACELCAKLLGQTLYFWVYPAILLGFACALMRVNFDKSVLNQRANTNYLLRGPPSSLT</sequence>
<organism evidence="2 3">
    <name type="scientific">Flagellimonas maritima</name>
    <dbReference type="NCBI Taxonomy" id="1383885"/>
    <lineage>
        <taxon>Bacteria</taxon>
        <taxon>Pseudomonadati</taxon>
        <taxon>Bacteroidota</taxon>
        <taxon>Flavobacteriia</taxon>
        <taxon>Flavobacteriales</taxon>
        <taxon>Flavobacteriaceae</taxon>
        <taxon>Flagellimonas</taxon>
    </lineage>
</organism>
<name>A0A2Z4LWB4_9FLAO</name>
<proteinExistence type="predicted"/>
<reference evidence="2 3" key="1">
    <citation type="submission" date="2018-06" db="EMBL/GenBank/DDBJ databases">
        <title>Spongiibacterium sp. HME9304 Genome sequencing and assembly.</title>
        <authorList>
            <person name="Kang H."/>
            <person name="Kim H."/>
            <person name="Joh K."/>
        </authorList>
    </citation>
    <scope>NUCLEOTIDE SEQUENCE [LARGE SCALE GENOMIC DNA]</scope>
    <source>
        <strain evidence="2 3">HME9304</strain>
    </source>
</reference>
<dbReference type="EMBL" id="CP030104">
    <property type="protein sequence ID" value="AWX46000.1"/>
    <property type="molecule type" value="Genomic_DNA"/>
</dbReference>
<protein>
    <recommendedName>
        <fullName evidence="4">DUF2946 domain-containing protein</fullName>
    </recommendedName>
</protein>
<keyword evidence="1" id="KW-0472">Membrane</keyword>
<evidence type="ECO:0000313" key="2">
    <source>
        <dbReference type="EMBL" id="AWX46000.1"/>
    </source>
</evidence>
<dbReference type="KEGG" id="spon:HME9304_03032"/>
<accession>A0A2Z4LWB4</accession>
<gene>
    <name evidence="2" type="ORF">HME9304_03032</name>
</gene>
<keyword evidence="1" id="KW-0812">Transmembrane</keyword>
<evidence type="ECO:0008006" key="4">
    <source>
        <dbReference type="Google" id="ProtNLM"/>
    </source>
</evidence>
<dbReference type="AlphaFoldDB" id="A0A2Z4LWB4"/>
<keyword evidence="3" id="KW-1185">Reference proteome</keyword>
<feature type="transmembrane region" description="Helical" evidence="1">
    <location>
        <begin position="78"/>
        <end position="97"/>
    </location>
</feature>
<keyword evidence="1" id="KW-1133">Transmembrane helix</keyword>
<feature type="transmembrane region" description="Helical" evidence="1">
    <location>
        <begin position="21"/>
        <end position="38"/>
    </location>
</feature>
<dbReference type="Proteomes" id="UP000248536">
    <property type="component" value="Chromosome"/>
</dbReference>
<evidence type="ECO:0000256" key="1">
    <source>
        <dbReference type="SAM" id="Phobius"/>
    </source>
</evidence>